<evidence type="ECO:0000256" key="2">
    <source>
        <dbReference type="SAM" id="SignalP"/>
    </source>
</evidence>
<evidence type="ECO:0000256" key="1">
    <source>
        <dbReference type="SAM" id="MobiDB-lite"/>
    </source>
</evidence>
<dbReference type="RefSeq" id="WP_251261342.1">
    <property type="nucleotide sequence ID" value="NZ_JAMQGP010000003.1"/>
</dbReference>
<protein>
    <recommendedName>
        <fullName evidence="5">Iota-carrageenase</fullName>
    </recommendedName>
</protein>
<sequence>MQNTLHKKNTLNTSKSIRLAALLTAGVSLSITAPAFSDSIGNKGKYFTNKVTNSVISTIQNSGNCSTSSSASTPASCTAKIQNALLDASAANGVVVIKKGTYTLNRLKVPSNIRIEIEPDTVLKMNQNILFDFGKAGGNSPKIENVEITTTGSKTNATSNQRFIIDANSSQVFQDKRMIRVGYAENFSISRLHQKDNFSQTPNIFLVADDDGKAGVSNDPGGSNILRNVEFNDSFSRIPKKGYIVDVSGEDIATGYAVIQPFSGEDLYFKNISAKRGITIRIEPGSGLPTDRLNRAGPRKGAYRNIVMHNISNEGGFAAIFLKPHTKINENIEVRGTTKGTNTTFVIWVDSGTAPVWADTMDIGYTRGYFTNTKIKGTVRHIVNNTRFKSDITKAGTYFLPREGIRSTVSNPQNGNFQFYQLPRDGSGSRWLGQPIAPIAIASSFSENNVGNNKVQRSDNPSKMVSGGIEAPTSDAGIDLDEGSNNAKSKRYRKFGGRYNVQLLANVVADPDINYNLLGLQAGDVSQNDSVLYRGDAIEGTELNGGGIVRANEFIAK</sequence>
<accession>A0AA41W6N9</accession>
<keyword evidence="2" id="KW-0732">Signal</keyword>
<comment type="caution">
    <text evidence="3">The sequence shown here is derived from an EMBL/GenBank/DDBJ whole genome shotgun (WGS) entry which is preliminary data.</text>
</comment>
<feature type="region of interest" description="Disordered" evidence="1">
    <location>
        <begin position="452"/>
        <end position="482"/>
    </location>
</feature>
<dbReference type="InterPro" id="IPR011050">
    <property type="entry name" value="Pectin_lyase_fold/virulence"/>
</dbReference>
<dbReference type="Proteomes" id="UP001165393">
    <property type="component" value="Unassembled WGS sequence"/>
</dbReference>
<feature type="signal peptide" evidence="2">
    <location>
        <begin position="1"/>
        <end position="37"/>
    </location>
</feature>
<dbReference type="AlphaFoldDB" id="A0AA41W6N9"/>
<evidence type="ECO:0000313" key="4">
    <source>
        <dbReference type="Proteomes" id="UP001165393"/>
    </source>
</evidence>
<evidence type="ECO:0008006" key="5">
    <source>
        <dbReference type="Google" id="ProtNLM"/>
    </source>
</evidence>
<reference evidence="3 4" key="1">
    <citation type="journal article" date="2013" name="Antonie Van Leeuwenhoek">
        <title>Echinimonas agarilytica gen. nov., sp. nov., a new gammaproteobacterium isolated from the sea urchin Strongylocentrotus intermedius.</title>
        <authorList>
            <person name="Nedashkovskaya O.I."/>
            <person name="Stenkova A.M."/>
            <person name="Zhukova N.V."/>
            <person name="Van Trappen S."/>
            <person name="Lee J.S."/>
            <person name="Kim S.B."/>
        </authorList>
    </citation>
    <scope>NUCLEOTIDE SEQUENCE [LARGE SCALE GENOMIC DNA]</scope>
    <source>
        <strain evidence="3 4">KMM 6351</strain>
    </source>
</reference>
<feature type="chain" id="PRO_5041398324" description="Iota-carrageenase" evidence="2">
    <location>
        <begin position="38"/>
        <end position="557"/>
    </location>
</feature>
<evidence type="ECO:0000313" key="3">
    <source>
        <dbReference type="EMBL" id="MCM2679932.1"/>
    </source>
</evidence>
<organism evidence="3 4">
    <name type="scientific">Echinimonas agarilytica</name>
    <dbReference type="NCBI Taxonomy" id="1215918"/>
    <lineage>
        <taxon>Bacteria</taxon>
        <taxon>Pseudomonadati</taxon>
        <taxon>Pseudomonadota</taxon>
        <taxon>Gammaproteobacteria</taxon>
        <taxon>Alteromonadales</taxon>
        <taxon>Echinimonadaceae</taxon>
        <taxon>Echinimonas</taxon>
    </lineage>
</organism>
<dbReference type="InterPro" id="IPR012334">
    <property type="entry name" value="Pectin_lyas_fold"/>
</dbReference>
<feature type="compositionally biased region" description="Polar residues" evidence="1">
    <location>
        <begin position="452"/>
        <end position="463"/>
    </location>
</feature>
<dbReference type="Gene3D" id="2.160.20.10">
    <property type="entry name" value="Single-stranded right-handed beta-helix, Pectin lyase-like"/>
    <property type="match status" value="1"/>
</dbReference>
<name>A0AA41W6N9_9GAMM</name>
<gene>
    <name evidence="3" type="ORF">NAF29_09665</name>
</gene>
<dbReference type="SUPFAM" id="SSF51126">
    <property type="entry name" value="Pectin lyase-like"/>
    <property type="match status" value="1"/>
</dbReference>
<proteinExistence type="predicted"/>
<keyword evidence="4" id="KW-1185">Reference proteome</keyword>
<dbReference type="EMBL" id="JAMQGP010000003">
    <property type="protein sequence ID" value="MCM2679932.1"/>
    <property type="molecule type" value="Genomic_DNA"/>
</dbReference>